<name>A0A6J5N027_9CAUD</name>
<sequence>MNAYEKGFEDCKRQVKVAMVAAVENAILMEREACARLVEEFVPESFYLDQLKSAAAAIRARWQK</sequence>
<evidence type="ECO:0000313" key="1">
    <source>
        <dbReference type="EMBL" id="CAB4151992.1"/>
    </source>
</evidence>
<protein>
    <submittedName>
        <fullName evidence="1">Uncharacterized protein</fullName>
    </submittedName>
</protein>
<accession>A0A6J5N027</accession>
<proteinExistence type="predicted"/>
<gene>
    <name evidence="1" type="ORF">UFOVP586_44</name>
</gene>
<reference evidence="1" key="1">
    <citation type="submission" date="2020-04" db="EMBL/GenBank/DDBJ databases">
        <authorList>
            <person name="Chiriac C."/>
            <person name="Salcher M."/>
            <person name="Ghai R."/>
            <person name="Kavagutti S V."/>
        </authorList>
    </citation>
    <scope>NUCLEOTIDE SEQUENCE</scope>
</reference>
<dbReference type="EMBL" id="LR796553">
    <property type="protein sequence ID" value="CAB4151992.1"/>
    <property type="molecule type" value="Genomic_DNA"/>
</dbReference>
<organism evidence="1">
    <name type="scientific">uncultured Caudovirales phage</name>
    <dbReference type="NCBI Taxonomy" id="2100421"/>
    <lineage>
        <taxon>Viruses</taxon>
        <taxon>Duplodnaviria</taxon>
        <taxon>Heunggongvirae</taxon>
        <taxon>Uroviricota</taxon>
        <taxon>Caudoviricetes</taxon>
        <taxon>Peduoviridae</taxon>
        <taxon>Maltschvirus</taxon>
        <taxon>Maltschvirus maltsch</taxon>
    </lineage>
</organism>